<reference evidence="2" key="1">
    <citation type="submission" date="2020-10" db="EMBL/GenBank/DDBJ databases">
        <authorList>
            <person name="Han B."/>
            <person name="Lu T."/>
            <person name="Zhao Q."/>
            <person name="Huang X."/>
            <person name="Zhao Y."/>
        </authorList>
    </citation>
    <scope>NUCLEOTIDE SEQUENCE</scope>
</reference>
<feature type="compositionally biased region" description="Basic and acidic residues" evidence="1">
    <location>
        <begin position="224"/>
        <end position="239"/>
    </location>
</feature>
<dbReference type="PANTHER" id="PTHR34303">
    <property type="entry name" value="OS01G0890400 PROTEIN-RELATED"/>
    <property type="match status" value="1"/>
</dbReference>
<protein>
    <submittedName>
        <fullName evidence="2">Uncharacterized protein</fullName>
    </submittedName>
</protein>
<accession>A0A811S855</accession>
<keyword evidence="3" id="KW-1185">Reference proteome</keyword>
<feature type="compositionally biased region" description="Basic residues" evidence="1">
    <location>
        <begin position="199"/>
        <end position="221"/>
    </location>
</feature>
<evidence type="ECO:0000313" key="3">
    <source>
        <dbReference type="Proteomes" id="UP000604825"/>
    </source>
</evidence>
<feature type="region of interest" description="Disordered" evidence="1">
    <location>
        <begin position="183"/>
        <end position="241"/>
    </location>
</feature>
<evidence type="ECO:0000313" key="2">
    <source>
        <dbReference type="EMBL" id="CAD6337751.1"/>
    </source>
</evidence>
<dbReference type="OrthoDB" id="10428950at2759"/>
<evidence type="ECO:0000256" key="1">
    <source>
        <dbReference type="SAM" id="MobiDB-lite"/>
    </source>
</evidence>
<gene>
    <name evidence="2" type="ORF">NCGR_LOCUS61849</name>
</gene>
<name>A0A811S855_9POAL</name>
<dbReference type="AlphaFoldDB" id="A0A811S855"/>
<dbReference type="PANTHER" id="PTHR34303:SF8">
    <property type="entry name" value="OS09G0372600 PROTEIN"/>
    <property type="match status" value="1"/>
</dbReference>
<dbReference type="Proteomes" id="UP000604825">
    <property type="component" value="Unassembled WGS sequence"/>
</dbReference>
<comment type="caution">
    <text evidence="2">The sequence shown here is derived from an EMBL/GenBank/DDBJ whole genome shotgun (WGS) entry which is preliminary data.</text>
</comment>
<dbReference type="EMBL" id="CAJGYO010000018">
    <property type="protein sequence ID" value="CAD6337751.1"/>
    <property type="molecule type" value="Genomic_DNA"/>
</dbReference>
<sequence length="306" mass="33258">MEQVCGAPSFSLAASARGIGIMVFGSHEEREQVVAMSPVNFEDNTISIERHEEAGNRFYAFYNHWKEPYAREALGAIGNVCCINPDCLLQVDFTSMRAVLRLDHDREVPEQLLSTPGTPYPANTSAPAASNNHTVSTMLALPWYGIGGVPAIENEEVEDPNPSDITLEEDAATALARLNMDAPPAITAGGSTEEEHVSRAQKRRARRKRAKDSAHKLRRSSRLMAKEEPGYEPPEEKAARVQQAKFDFTGASRRLRDAISRSYVISDSYYPSDDDDSLSEIVAACGASKEEIAGISGATASPSTGP</sequence>
<proteinExistence type="predicted"/>
<organism evidence="2 3">
    <name type="scientific">Miscanthus lutarioriparius</name>
    <dbReference type="NCBI Taxonomy" id="422564"/>
    <lineage>
        <taxon>Eukaryota</taxon>
        <taxon>Viridiplantae</taxon>
        <taxon>Streptophyta</taxon>
        <taxon>Embryophyta</taxon>
        <taxon>Tracheophyta</taxon>
        <taxon>Spermatophyta</taxon>
        <taxon>Magnoliopsida</taxon>
        <taxon>Liliopsida</taxon>
        <taxon>Poales</taxon>
        <taxon>Poaceae</taxon>
        <taxon>PACMAD clade</taxon>
        <taxon>Panicoideae</taxon>
        <taxon>Andropogonodae</taxon>
        <taxon>Andropogoneae</taxon>
        <taxon>Saccharinae</taxon>
        <taxon>Miscanthus</taxon>
    </lineage>
</organism>